<dbReference type="SUPFAM" id="SSF81383">
    <property type="entry name" value="F-box domain"/>
    <property type="match status" value="1"/>
</dbReference>
<dbReference type="Proteomes" id="UP000276776">
    <property type="component" value="Unassembled WGS sequence"/>
</dbReference>
<dbReference type="EMBL" id="UYYF01000227">
    <property type="protein sequence ID" value="VDM97162.1"/>
    <property type="molecule type" value="Genomic_DNA"/>
</dbReference>
<reference evidence="4" key="1">
    <citation type="submission" date="2017-02" db="UniProtKB">
        <authorList>
            <consortium name="WormBaseParasite"/>
        </authorList>
    </citation>
    <scope>IDENTIFICATION</scope>
</reference>
<keyword evidence="3" id="KW-1185">Reference proteome</keyword>
<dbReference type="AlphaFoldDB" id="A0A0N5CN74"/>
<protein>
    <submittedName>
        <fullName evidence="4">F-box domain-containing protein</fullName>
    </submittedName>
</protein>
<proteinExistence type="predicted"/>
<evidence type="ECO:0000313" key="3">
    <source>
        <dbReference type="Proteomes" id="UP000276776"/>
    </source>
</evidence>
<sequence length="402" mass="46252">MNSEVQEIIPSTSMDCEKINSSNGTKVLPTVTQLMTFPESVVHQIFAYLNHSEVLQAQRVNKHFHKLIIRNSHLLSRPEIIEMGISMCSCEKRTKPFGRLQGSSSILKPSRRRRLLVRFVRKTKTAVKCKEVFEDEDFTGDRNELSQSLLNYLDQHFKTVYINGTLSFSGIALNSNLYKILCKSWVRITDATRLVFTLCRFRLSSKYFYELLTRTRCRKLTIELSHFEQFVLDDLVLQAMPECEELILSSTIPVYFTRITDSSLHRWAVQENLPRKILFRNIQANFTFDGVITLINALQIRHPELFSDTFQDLSNTDSREKIKYDWDFGCVPLPEENQNNSIIELLSTPGVVAHVSRPSSLANVIDVVVNSKDLLQSSTKCQLLLRLQLVLPTQKAMQISPD</sequence>
<evidence type="ECO:0000259" key="1">
    <source>
        <dbReference type="PROSITE" id="PS50181"/>
    </source>
</evidence>
<dbReference type="Pfam" id="PF12937">
    <property type="entry name" value="F-box-like"/>
    <property type="match status" value="1"/>
</dbReference>
<name>A0A0N5CN74_THECL</name>
<dbReference type="WBParaSite" id="TCLT_0000162201-mRNA-1">
    <property type="protein sequence ID" value="TCLT_0000162201-mRNA-1"/>
    <property type="gene ID" value="TCLT_0000162201"/>
</dbReference>
<organism evidence="4">
    <name type="scientific">Thelazia callipaeda</name>
    <name type="common">Oriental eyeworm</name>
    <name type="synonym">Parasitic nematode</name>
    <dbReference type="NCBI Taxonomy" id="103827"/>
    <lineage>
        <taxon>Eukaryota</taxon>
        <taxon>Metazoa</taxon>
        <taxon>Ecdysozoa</taxon>
        <taxon>Nematoda</taxon>
        <taxon>Chromadorea</taxon>
        <taxon>Rhabditida</taxon>
        <taxon>Spirurina</taxon>
        <taxon>Spiruromorpha</taxon>
        <taxon>Thelazioidea</taxon>
        <taxon>Thelaziidae</taxon>
        <taxon>Thelazia</taxon>
    </lineage>
</organism>
<accession>A0A0N5CN74</accession>
<dbReference type="CDD" id="cd09917">
    <property type="entry name" value="F-box_SF"/>
    <property type="match status" value="1"/>
</dbReference>
<dbReference type="InterPro" id="IPR001810">
    <property type="entry name" value="F-box_dom"/>
</dbReference>
<dbReference type="PROSITE" id="PS50181">
    <property type="entry name" value="FBOX"/>
    <property type="match status" value="1"/>
</dbReference>
<dbReference type="OMA" id="YDWDFGC"/>
<feature type="domain" description="F-box" evidence="1">
    <location>
        <begin position="31"/>
        <end position="77"/>
    </location>
</feature>
<gene>
    <name evidence="2" type="ORF">TCLT_LOCUS1623</name>
</gene>
<evidence type="ECO:0000313" key="4">
    <source>
        <dbReference type="WBParaSite" id="TCLT_0000162201-mRNA-1"/>
    </source>
</evidence>
<dbReference type="Gene3D" id="1.20.1280.50">
    <property type="match status" value="1"/>
</dbReference>
<evidence type="ECO:0000313" key="2">
    <source>
        <dbReference type="EMBL" id="VDM97162.1"/>
    </source>
</evidence>
<dbReference type="OrthoDB" id="5787648at2759"/>
<dbReference type="InterPro" id="IPR036047">
    <property type="entry name" value="F-box-like_dom_sf"/>
</dbReference>
<reference evidence="2 3" key="2">
    <citation type="submission" date="2018-11" db="EMBL/GenBank/DDBJ databases">
        <authorList>
            <consortium name="Pathogen Informatics"/>
        </authorList>
    </citation>
    <scope>NUCLEOTIDE SEQUENCE [LARGE SCALE GENOMIC DNA]</scope>
</reference>